<dbReference type="AlphaFoldDB" id="R4X8R4"/>
<keyword evidence="9" id="KW-1185">Reference proteome</keyword>
<keyword evidence="3" id="KW-0677">Repeat</keyword>
<dbReference type="PROSITE" id="PS50830">
    <property type="entry name" value="TNASE_3"/>
    <property type="match status" value="4"/>
</dbReference>
<protein>
    <submittedName>
        <fullName evidence="8">Transcription factor</fullName>
    </submittedName>
</protein>
<comment type="caution">
    <text evidence="8">The sequence shown here is derived from an EMBL/GenBank/DDBJ whole genome shotgun (WGS) entry which is preliminary data.</text>
</comment>
<dbReference type="Pfam" id="PF00567">
    <property type="entry name" value="TUDOR"/>
    <property type="match status" value="1"/>
</dbReference>
<feature type="domain" description="TNase-like" evidence="7">
    <location>
        <begin position="485"/>
        <end position="618"/>
    </location>
</feature>
<dbReference type="FunFam" id="2.40.50.90:FF:000002">
    <property type="entry name" value="Staphylococcal nuclease domain-containing protein"/>
    <property type="match status" value="1"/>
</dbReference>
<dbReference type="InterPro" id="IPR016071">
    <property type="entry name" value="Staphylococal_nuclease_OB-fold"/>
</dbReference>
<evidence type="ECO:0000256" key="1">
    <source>
        <dbReference type="ARBA" id="ARBA00004496"/>
    </source>
</evidence>
<dbReference type="FunFam" id="2.30.30.140:FF:000018">
    <property type="entry name" value="Serine/threonine-protein kinase 31"/>
    <property type="match status" value="1"/>
</dbReference>
<evidence type="ECO:0000256" key="3">
    <source>
        <dbReference type="ARBA" id="ARBA00022737"/>
    </source>
</evidence>
<evidence type="ECO:0000256" key="4">
    <source>
        <dbReference type="PIRNR" id="PIRNR017179"/>
    </source>
</evidence>
<keyword evidence="2 4" id="KW-0963">Cytoplasm</keyword>
<dbReference type="STRING" id="1097556.R4X8R4"/>
<name>R4X8R4_TAPDE</name>
<dbReference type="InterPro" id="IPR035437">
    <property type="entry name" value="SNase_OB-fold_sf"/>
</dbReference>
<dbReference type="PANTHER" id="PTHR12302:SF2">
    <property type="entry name" value="STAPHYLOCOCCAL NUCLEASE DOMAIN-CONTAINING PROTEIN 1"/>
    <property type="match status" value="1"/>
</dbReference>
<dbReference type="eggNOG" id="KOG2039">
    <property type="taxonomic scope" value="Eukaryota"/>
</dbReference>
<evidence type="ECO:0000313" key="8">
    <source>
        <dbReference type="EMBL" id="CCG81790.1"/>
    </source>
</evidence>
<dbReference type="SMART" id="SM00333">
    <property type="entry name" value="TUDOR"/>
    <property type="match status" value="1"/>
</dbReference>
<feature type="region of interest" description="Disordered" evidence="5">
    <location>
        <begin position="616"/>
        <end position="643"/>
    </location>
</feature>
<sequence length="876" mass="96252">MAERSAKVVSISNYGDINLEGNPRPGFPTPSRQLSLAYVVVPRINRTGDEVGAFQARESLRKNLVGKQVTFTIAYTIPTTQREFGQVKLNGQDIAEPMLREGLIKYREESSKREDADKTTLETYQLLDAQARSESKGLWAASPLVIEASQETPDTDSFLKSYKGKKIDAVIEQVRAGDNIRARLLLEPAKHQYLNLLVAGIKCPNLAKTGGDEVTEKGEEYSEEAKSFVETRLTQRFVQVTVLGTNQSGTGYIASIHHPAGNIAEALLSSGLARVVDHQSTLVGEGMSKLRAAESAAKQRRLNIWRSYVPKKVTNSGTSEMTVSKILSADTIFVRNKDGQEKRLQLSSIRGPRNNDAKQSLFAAEAKEFLRKKAIGKHVSVVIDFHKPAADGFDERDVATVTLAGKDNLAKLLVSKGYATVIRHRRDDEDRSPIWDELLAAEETAIAEQKGMHSAKEPATPGRIVEASENATRAKQYLSTLQRSKKVAGVVEFVASGGRFKVFIPRENAKLTLVLSGLKVPRTARNASESSEPMGTEAADYASRKLLQRDVEIEVETTDRVGGFVGSLYVNRENFAVGLLEEGLATVHDYAAEQAGHGTLYREAENRAKDARKGLHANYDPAKEAQEKEEITKTASNGNAPEAPQKREYLDLVVTDVNPATGTFSYQTVGDNVKQLERLMSELQSAYPSSSAATTAPKVGDTVAAKFSEDNAWYRGKVKRVDRGTSKAEVLYYDYGNSELVAFKDLSPLVPKFTALSAQAKEARLSFIDFPQNAEYLEDAVALFQSLCQRQMVASVDRKEGSITYMSLYDPDNEDPSASVNASLIEAGCGTVIPAKRLTWEKAYGTTVTALREKQATAQRRHKGMFEFGDSTGYDD</sequence>
<dbReference type="PIRSF" id="PIRSF017179">
    <property type="entry name" value="RISC-Tudor-SN"/>
    <property type="match status" value="1"/>
</dbReference>
<feature type="domain" description="TNase-like" evidence="7">
    <location>
        <begin position="2"/>
        <end position="141"/>
    </location>
</feature>
<dbReference type="SUPFAM" id="SSF63748">
    <property type="entry name" value="Tudor/PWWP/MBT"/>
    <property type="match status" value="1"/>
</dbReference>
<comment type="subcellular location">
    <subcellularLocation>
        <location evidence="1 4">Cytoplasm</location>
    </subcellularLocation>
</comment>
<dbReference type="PROSITE" id="PS50304">
    <property type="entry name" value="TUDOR"/>
    <property type="match status" value="1"/>
</dbReference>
<dbReference type="CDD" id="cd00175">
    <property type="entry name" value="SNc"/>
    <property type="match status" value="1"/>
</dbReference>
<dbReference type="SMART" id="SM00318">
    <property type="entry name" value="SNc"/>
    <property type="match status" value="4"/>
</dbReference>
<evidence type="ECO:0000313" key="9">
    <source>
        <dbReference type="Proteomes" id="UP000013776"/>
    </source>
</evidence>
<proteinExistence type="predicted"/>
<gene>
    <name evidence="8" type="ORF">TAPDE_001643</name>
</gene>
<dbReference type="Gene3D" id="2.30.30.140">
    <property type="match status" value="1"/>
</dbReference>
<dbReference type="Pfam" id="PF00565">
    <property type="entry name" value="SNase"/>
    <property type="match status" value="4"/>
</dbReference>
<evidence type="ECO:0000256" key="2">
    <source>
        <dbReference type="ARBA" id="ARBA00022490"/>
    </source>
</evidence>
<evidence type="ECO:0000256" key="5">
    <source>
        <dbReference type="SAM" id="MobiDB-lite"/>
    </source>
</evidence>
<feature type="domain" description="TNase-like" evidence="7">
    <location>
        <begin position="317"/>
        <end position="455"/>
    </location>
</feature>
<dbReference type="InterPro" id="IPR002999">
    <property type="entry name" value="Tudor"/>
</dbReference>
<dbReference type="GO" id="GO:0005829">
    <property type="term" value="C:cytosol"/>
    <property type="evidence" value="ECO:0007669"/>
    <property type="project" value="UniProtKB-UniRule"/>
</dbReference>
<dbReference type="PANTHER" id="PTHR12302">
    <property type="entry name" value="EBNA2 BINDING PROTEIN P100"/>
    <property type="match status" value="1"/>
</dbReference>
<dbReference type="GO" id="GO:0031332">
    <property type="term" value="C:RNAi effector complex"/>
    <property type="evidence" value="ECO:0007669"/>
    <property type="project" value="InterPro"/>
</dbReference>
<organism evidence="8 9">
    <name type="scientific">Taphrina deformans (strain PYCC 5710 / ATCC 11124 / CBS 356.35 / IMI 108563 / JCM 9778 / NBRC 8474)</name>
    <name type="common">Peach leaf curl fungus</name>
    <name type="synonym">Lalaria deformans</name>
    <dbReference type="NCBI Taxonomy" id="1097556"/>
    <lineage>
        <taxon>Eukaryota</taxon>
        <taxon>Fungi</taxon>
        <taxon>Dikarya</taxon>
        <taxon>Ascomycota</taxon>
        <taxon>Taphrinomycotina</taxon>
        <taxon>Taphrinomycetes</taxon>
        <taxon>Taphrinales</taxon>
        <taxon>Taphrinaceae</taxon>
        <taxon>Taphrina</taxon>
    </lineage>
</organism>
<dbReference type="SUPFAM" id="SSF50199">
    <property type="entry name" value="Staphylococcal nuclease"/>
    <property type="match status" value="5"/>
</dbReference>
<accession>R4X8R4</accession>
<dbReference type="OrthoDB" id="10023235at2759"/>
<feature type="domain" description="TNase-like" evidence="7">
    <location>
        <begin position="165"/>
        <end position="307"/>
    </location>
</feature>
<dbReference type="GO" id="GO:0031047">
    <property type="term" value="P:regulatory ncRNA-mediated gene silencing"/>
    <property type="evidence" value="ECO:0007669"/>
    <property type="project" value="UniProtKB-UniRule"/>
</dbReference>
<dbReference type="GO" id="GO:0003723">
    <property type="term" value="F:RNA binding"/>
    <property type="evidence" value="ECO:0007669"/>
    <property type="project" value="UniProtKB-UniRule"/>
</dbReference>
<evidence type="ECO:0000259" key="6">
    <source>
        <dbReference type="PROSITE" id="PS50304"/>
    </source>
</evidence>
<dbReference type="EMBL" id="CAHR02000058">
    <property type="protein sequence ID" value="CCG81790.1"/>
    <property type="molecule type" value="Genomic_DNA"/>
</dbReference>
<dbReference type="Proteomes" id="UP000013776">
    <property type="component" value="Unassembled WGS sequence"/>
</dbReference>
<reference evidence="8 9" key="1">
    <citation type="journal article" date="2013" name="MBio">
        <title>Genome sequencing of the plant pathogen Taphrina deformans, the causal agent of peach leaf curl.</title>
        <authorList>
            <person name="Cisse O.H."/>
            <person name="Almeida J.M.G.C.F."/>
            <person name="Fonseca A."/>
            <person name="Kumar A.A."/>
            <person name="Salojaervi J."/>
            <person name="Overmyer K."/>
            <person name="Hauser P.M."/>
            <person name="Pagni M."/>
        </authorList>
    </citation>
    <scope>NUCLEOTIDE SEQUENCE [LARGE SCALE GENOMIC DNA]</scope>
    <source>
        <strain evidence="9">PYCC 5710 / ATCC 11124 / CBS 356.35 / IMI 108563 / JCM 9778 / NBRC 8474</strain>
    </source>
</reference>
<dbReference type="InterPro" id="IPR016685">
    <property type="entry name" value="Silence_cplx_Nase-comp_TudorSN"/>
</dbReference>
<feature type="domain" description="Tudor" evidence="6">
    <location>
        <begin position="696"/>
        <end position="756"/>
    </location>
</feature>
<dbReference type="GO" id="GO:0006402">
    <property type="term" value="P:mRNA catabolic process"/>
    <property type="evidence" value="ECO:0007669"/>
    <property type="project" value="UniProtKB-UniRule"/>
</dbReference>
<dbReference type="GO" id="GO:0004518">
    <property type="term" value="F:nuclease activity"/>
    <property type="evidence" value="ECO:0007669"/>
    <property type="project" value="TreeGrafter"/>
</dbReference>
<dbReference type="GO" id="GO:0005634">
    <property type="term" value="C:nucleus"/>
    <property type="evidence" value="ECO:0007669"/>
    <property type="project" value="TreeGrafter"/>
</dbReference>
<dbReference type="Gene3D" id="2.40.50.90">
    <property type="match status" value="5"/>
</dbReference>
<dbReference type="VEuPathDB" id="FungiDB:TAPDE_001643"/>
<feature type="compositionally biased region" description="Basic and acidic residues" evidence="5">
    <location>
        <begin position="621"/>
        <end position="632"/>
    </location>
</feature>
<evidence type="ECO:0000259" key="7">
    <source>
        <dbReference type="PROSITE" id="PS50830"/>
    </source>
</evidence>
<dbReference type="FunFam" id="2.40.50.90:FF:000001">
    <property type="entry name" value="Staphylococcal nuclease domain-containing protein"/>
    <property type="match status" value="1"/>
</dbReference>